<dbReference type="RefSeq" id="WP_213235986.1">
    <property type="nucleotide sequence ID" value="NZ_JAHBCL010000008.1"/>
</dbReference>
<accession>A0ABS5PQ91</accession>
<evidence type="ECO:0000259" key="1">
    <source>
        <dbReference type="PROSITE" id="PS51186"/>
    </source>
</evidence>
<sequence length="173" mass="19921">MEDYQFVRGTASLVSVIQMLSIETFSETFGDQNHAADLALFLKKAYATEKLLRELADSDTFFYLLYVGEEAVGYLKLNVDSAQSDIHDPAALEVERIYMKRAYQGRGLGHLLMNKAIEIANDLEKCYLWLGVWEKNEHALGYYRHYDFYQIGMHDFVVGNDVQTDLLMRKDLA</sequence>
<dbReference type="PROSITE" id="PS51186">
    <property type="entry name" value="GNAT"/>
    <property type="match status" value="1"/>
</dbReference>
<feature type="domain" description="N-acetyltransferase" evidence="1">
    <location>
        <begin position="20"/>
        <end position="173"/>
    </location>
</feature>
<proteinExistence type="predicted"/>
<dbReference type="Pfam" id="PF00583">
    <property type="entry name" value="Acetyltransf_1"/>
    <property type="match status" value="1"/>
</dbReference>
<dbReference type="InterPro" id="IPR016181">
    <property type="entry name" value="Acyl_CoA_acyltransferase"/>
</dbReference>
<dbReference type="SUPFAM" id="SSF55729">
    <property type="entry name" value="Acyl-CoA N-acyltransferases (Nat)"/>
    <property type="match status" value="1"/>
</dbReference>
<dbReference type="CDD" id="cd04301">
    <property type="entry name" value="NAT_SF"/>
    <property type="match status" value="1"/>
</dbReference>
<protein>
    <submittedName>
        <fullName evidence="2">GNAT family N-acetyltransferase</fullName>
    </submittedName>
</protein>
<comment type="caution">
    <text evidence="2">The sequence shown here is derived from an EMBL/GenBank/DDBJ whole genome shotgun (WGS) entry which is preliminary data.</text>
</comment>
<evidence type="ECO:0000313" key="3">
    <source>
        <dbReference type="Proteomes" id="UP000746471"/>
    </source>
</evidence>
<dbReference type="InterPro" id="IPR000182">
    <property type="entry name" value="GNAT_dom"/>
</dbReference>
<reference evidence="2 3" key="1">
    <citation type="submission" date="2021-05" db="EMBL/GenBank/DDBJ databases">
        <title>Fusibacter ferrireducens sp. nov., an anaerobic, sulfur- and Fe-reducing bacterium isolated from the mangrove sediment.</title>
        <authorList>
            <person name="Qiu D."/>
        </authorList>
    </citation>
    <scope>NUCLEOTIDE SEQUENCE [LARGE SCALE GENOMIC DNA]</scope>
    <source>
        <strain evidence="2 3">DSM 12116</strain>
    </source>
</reference>
<dbReference type="Gene3D" id="3.40.630.30">
    <property type="match status" value="1"/>
</dbReference>
<name>A0ABS5PQ91_9FIRM</name>
<dbReference type="EMBL" id="JAHBCL010000008">
    <property type="protein sequence ID" value="MBS7526202.1"/>
    <property type="molecule type" value="Genomic_DNA"/>
</dbReference>
<dbReference type="Proteomes" id="UP000746471">
    <property type="component" value="Unassembled WGS sequence"/>
</dbReference>
<gene>
    <name evidence="2" type="ORF">KHM83_05900</name>
</gene>
<evidence type="ECO:0000313" key="2">
    <source>
        <dbReference type="EMBL" id="MBS7526202.1"/>
    </source>
</evidence>
<organism evidence="2 3">
    <name type="scientific">Fusibacter paucivorans</name>
    <dbReference type="NCBI Taxonomy" id="76009"/>
    <lineage>
        <taxon>Bacteria</taxon>
        <taxon>Bacillati</taxon>
        <taxon>Bacillota</taxon>
        <taxon>Clostridia</taxon>
        <taxon>Eubacteriales</taxon>
        <taxon>Eubacteriales Family XII. Incertae Sedis</taxon>
        <taxon>Fusibacter</taxon>
    </lineage>
</organism>
<keyword evidence="3" id="KW-1185">Reference proteome</keyword>